<dbReference type="Proteomes" id="UP000785679">
    <property type="component" value="Unassembled WGS sequence"/>
</dbReference>
<feature type="compositionally biased region" description="Gly residues" evidence="1">
    <location>
        <begin position="524"/>
        <end position="537"/>
    </location>
</feature>
<feature type="compositionally biased region" description="Polar residues" evidence="1">
    <location>
        <begin position="1"/>
        <end position="11"/>
    </location>
</feature>
<feature type="region of interest" description="Disordered" evidence="1">
    <location>
        <begin position="381"/>
        <end position="423"/>
    </location>
</feature>
<feature type="compositionally biased region" description="Polar residues" evidence="1">
    <location>
        <begin position="650"/>
        <end position="663"/>
    </location>
</feature>
<dbReference type="AlphaFoldDB" id="A0A8J8NZT5"/>
<comment type="caution">
    <text evidence="2">The sequence shown here is derived from an EMBL/GenBank/DDBJ whole genome shotgun (WGS) entry which is preliminary data.</text>
</comment>
<feature type="compositionally biased region" description="Polar residues" evidence="1">
    <location>
        <begin position="551"/>
        <end position="565"/>
    </location>
</feature>
<name>A0A8J8NZT5_HALGN</name>
<gene>
    <name evidence="2" type="ORF">FGO68_gene7719</name>
</gene>
<feature type="region of interest" description="Disordered" evidence="1">
    <location>
        <begin position="514"/>
        <end position="587"/>
    </location>
</feature>
<feature type="compositionally biased region" description="Polar residues" evidence="1">
    <location>
        <begin position="672"/>
        <end position="688"/>
    </location>
</feature>
<feature type="compositionally biased region" description="Basic and acidic residues" evidence="1">
    <location>
        <begin position="755"/>
        <end position="765"/>
    </location>
</feature>
<reference evidence="2" key="1">
    <citation type="submission" date="2019-06" db="EMBL/GenBank/DDBJ databases">
        <authorList>
            <person name="Zheng W."/>
        </authorList>
    </citation>
    <scope>NUCLEOTIDE SEQUENCE</scope>
    <source>
        <strain evidence="2">QDHG01</strain>
    </source>
</reference>
<accession>A0A8J8NZT5</accession>
<keyword evidence="3" id="KW-1185">Reference proteome</keyword>
<feature type="region of interest" description="Disordered" evidence="1">
    <location>
        <begin position="1"/>
        <end position="69"/>
    </location>
</feature>
<evidence type="ECO:0000313" key="3">
    <source>
        <dbReference type="Proteomes" id="UP000785679"/>
    </source>
</evidence>
<organism evidence="2 3">
    <name type="scientific">Halteria grandinella</name>
    <dbReference type="NCBI Taxonomy" id="5974"/>
    <lineage>
        <taxon>Eukaryota</taxon>
        <taxon>Sar</taxon>
        <taxon>Alveolata</taxon>
        <taxon>Ciliophora</taxon>
        <taxon>Intramacronucleata</taxon>
        <taxon>Spirotrichea</taxon>
        <taxon>Stichotrichia</taxon>
        <taxon>Sporadotrichida</taxon>
        <taxon>Halteriidae</taxon>
        <taxon>Halteria</taxon>
    </lineage>
</organism>
<feature type="region of interest" description="Disordered" evidence="1">
    <location>
        <begin position="650"/>
        <end position="688"/>
    </location>
</feature>
<evidence type="ECO:0000256" key="1">
    <source>
        <dbReference type="SAM" id="MobiDB-lite"/>
    </source>
</evidence>
<dbReference type="OrthoDB" id="313387at2759"/>
<dbReference type="EMBL" id="RRYP01004191">
    <property type="protein sequence ID" value="TNV83081.1"/>
    <property type="molecule type" value="Genomic_DNA"/>
</dbReference>
<protein>
    <submittedName>
        <fullName evidence="2">Uncharacterized protein</fullName>
    </submittedName>
</protein>
<sequence length="780" mass="86381">MKNNSTANNKSLDQRKQQQQPQEKKPLPAPQPPQPQSLKRASTSSFGHLASQAMQPPMGPPVRRRESKKISQKYQSQISINAQNLAQYLESYNDMKALQEAKELPIRQVYLRRIGLKLVRIKCPALSKEERKVRGNGLSTLNDLTSIQSGDGEFLFRFPILEYVEEISKIMLMNEFELLYWYHVLEKYLTEFAKDPIAAQNISANAVRLLFFQTAVYVKKFLMFMQGNSSPNTSKYREHQIQCIMAYIQTYHYVNFKEKYLEFDREHYTLLSPEFENMRQKGGNSDDQFGEIYEQCSYLNNLKLKDIHQKFHEMRAPFQTDERANVVDYNWQVDGILKNSQSYNKEGKNGGKGGNGGESVEPQVQVIQNGDLMSFNPFASSHQEEAHANGKKQGSSVSTKPVVKQEPLSSNNSKAKVKEEERYSPTYGIEDPFGGGAAALPPFGGPYSFDHSYHSEQNNFLQMQNMLNHQMFNTNYYPMHHPQLMHGDSTMFGLPRTGSLAKQNSISGLIGKRNAREDDQDNGGAFGSGGQLGGTGSGSVLRPKPKPQGNALPTTRSGNVVQSPGQMLVGDAGKGGLRQTGSIPPSVDLDKIQKHMQNSMSTGFTKPGGFYPGPSDADIDMMSTIGYPNLSMNKSNSFLSSMILQKKPSQSNYYQPNASSISKGDSAFQHAIPSNNSSNRPTTGLSSNSALLGAVTNLIRQSSTSEFGKGGNGVSRDSAMILAGLHQPLLKLQKSKSVTSTGAEDVATSKPMNLRKQDSKTEKQPAAKKSAISPPQNGKK</sequence>
<evidence type="ECO:0000313" key="2">
    <source>
        <dbReference type="EMBL" id="TNV83081.1"/>
    </source>
</evidence>
<feature type="compositionally biased region" description="Polar residues" evidence="1">
    <location>
        <begin position="37"/>
        <end position="46"/>
    </location>
</feature>
<feature type="region of interest" description="Disordered" evidence="1">
    <location>
        <begin position="732"/>
        <end position="780"/>
    </location>
</feature>
<feature type="region of interest" description="Disordered" evidence="1">
    <location>
        <begin position="341"/>
        <end position="360"/>
    </location>
</feature>
<proteinExistence type="predicted"/>
<feature type="compositionally biased region" description="Basic and acidic residues" evidence="1">
    <location>
        <begin position="12"/>
        <end position="26"/>
    </location>
</feature>